<dbReference type="GO" id="GO:0005615">
    <property type="term" value="C:extracellular space"/>
    <property type="evidence" value="ECO:0007669"/>
    <property type="project" value="TreeGrafter"/>
</dbReference>
<sequence length="239" mass="26584">MTMWLTMRELGIILFIFALNHNIQAQTTKSAACSLTADVGTGSESEVRAYMYYDAEKDNCYPFRYFGSGGNANRFITERQCMRNCSNRADELFPKDERQACYLPKKPGECVGHYLRYYYSPEHHKCKSFYWTGCVGNGNRFLTLSWCNATCYNAADEGLEDYSGESDVPVGIILGVVFGLIGAVILIVVIVFAVKKKPSSKKHGEKDGKSAEQPLKEQAIEMGGGEAQPDTLEVSSIQS</sequence>
<proteinExistence type="predicted"/>
<evidence type="ECO:0000256" key="6">
    <source>
        <dbReference type="SAM" id="SignalP"/>
    </source>
</evidence>
<evidence type="ECO:0000259" key="7">
    <source>
        <dbReference type="PROSITE" id="PS50279"/>
    </source>
</evidence>
<dbReference type="PANTHER" id="PTHR10083:SF328">
    <property type="entry name" value="TISSUE FACTOR PATHWAY INHIBITOR"/>
    <property type="match status" value="1"/>
</dbReference>
<evidence type="ECO:0000313" key="9">
    <source>
        <dbReference type="Proteomes" id="UP000472262"/>
    </source>
</evidence>
<evidence type="ECO:0000256" key="2">
    <source>
        <dbReference type="ARBA" id="ARBA00022900"/>
    </source>
</evidence>
<keyword evidence="6" id="KW-0732">Signal</keyword>
<evidence type="ECO:0000256" key="4">
    <source>
        <dbReference type="SAM" id="MobiDB-lite"/>
    </source>
</evidence>
<keyword evidence="1" id="KW-0646">Protease inhibitor</keyword>
<feature type="domain" description="BPTI/Kunitz inhibitor" evidence="7">
    <location>
        <begin position="33"/>
        <end position="85"/>
    </location>
</feature>
<gene>
    <name evidence="8" type="primary">LOC107598915</name>
</gene>
<dbReference type="InterPro" id="IPR050098">
    <property type="entry name" value="TFPI/VKTCI-like"/>
</dbReference>
<dbReference type="GeneID" id="107598915"/>
<dbReference type="SUPFAM" id="SSF57362">
    <property type="entry name" value="BPTI-like"/>
    <property type="match status" value="2"/>
</dbReference>
<keyword evidence="9" id="KW-1185">Reference proteome</keyword>
<dbReference type="KEGG" id="sgh:107598915"/>
<dbReference type="PROSITE" id="PS00280">
    <property type="entry name" value="BPTI_KUNITZ_1"/>
    <property type="match status" value="1"/>
</dbReference>
<dbReference type="CDD" id="cd22593">
    <property type="entry name" value="Kunitz_conkunitzin"/>
    <property type="match status" value="1"/>
</dbReference>
<evidence type="ECO:0000256" key="1">
    <source>
        <dbReference type="ARBA" id="ARBA00022690"/>
    </source>
</evidence>
<dbReference type="OrthoDB" id="4473401at2759"/>
<evidence type="ECO:0000313" key="8">
    <source>
        <dbReference type="Ensembl" id="ENSSGRP00000037047.1"/>
    </source>
</evidence>
<feature type="compositionally biased region" description="Basic and acidic residues" evidence="4">
    <location>
        <begin position="202"/>
        <end position="219"/>
    </location>
</feature>
<protein>
    <submittedName>
        <fullName evidence="8">Kunitz-type serine protease inhibitor bitisilin-3-like</fullName>
    </submittedName>
</protein>
<dbReference type="InterPro" id="IPR020901">
    <property type="entry name" value="Prtase_inh_Kunz-CS"/>
</dbReference>
<organism evidence="8 9">
    <name type="scientific">Sinocyclocheilus grahami</name>
    <name type="common">Dianchi golden-line fish</name>
    <name type="synonym">Barbus grahami</name>
    <dbReference type="NCBI Taxonomy" id="75366"/>
    <lineage>
        <taxon>Eukaryota</taxon>
        <taxon>Metazoa</taxon>
        <taxon>Chordata</taxon>
        <taxon>Craniata</taxon>
        <taxon>Vertebrata</taxon>
        <taxon>Euteleostomi</taxon>
        <taxon>Actinopterygii</taxon>
        <taxon>Neopterygii</taxon>
        <taxon>Teleostei</taxon>
        <taxon>Ostariophysi</taxon>
        <taxon>Cypriniformes</taxon>
        <taxon>Cyprinidae</taxon>
        <taxon>Cyprininae</taxon>
        <taxon>Sinocyclocheilus</taxon>
    </lineage>
</organism>
<feature type="chain" id="PRO_5025613698" evidence="6">
    <location>
        <begin position="26"/>
        <end position="239"/>
    </location>
</feature>
<keyword evidence="3" id="KW-1015">Disulfide bond</keyword>
<feature type="region of interest" description="Disordered" evidence="4">
    <location>
        <begin position="197"/>
        <end position="239"/>
    </location>
</feature>
<reference evidence="8" key="1">
    <citation type="submission" date="2025-08" db="UniProtKB">
        <authorList>
            <consortium name="Ensembl"/>
        </authorList>
    </citation>
    <scope>IDENTIFICATION</scope>
</reference>
<dbReference type="InterPro" id="IPR036880">
    <property type="entry name" value="Kunitz_BPTI_sf"/>
</dbReference>
<dbReference type="Gene3D" id="4.10.410.10">
    <property type="entry name" value="Pancreatic trypsin inhibitor Kunitz domain"/>
    <property type="match status" value="2"/>
</dbReference>
<dbReference type="InterPro" id="IPR002223">
    <property type="entry name" value="Kunitz_BPTI"/>
</dbReference>
<keyword evidence="2" id="KW-0722">Serine protease inhibitor</keyword>
<feature type="transmembrane region" description="Helical" evidence="5">
    <location>
        <begin position="172"/>
        <end position="194"/>
    </location>
</feature>
<dbReference type="SMART" id="SM00131">
    <property type="entry name" value="KU"/>
    <property type="match status" value="2"/>
</dbReference>
<dbReference type="RefSeq" id="XP_016145842.1">
    <property type="nucleotide sequence ID" value="XM_016290356.1"/>
</dbReference>
<dbReference type="Ensembl" id="ENSSGRT00000039743.1">
    <property type="protein sequence ID" value="ENSSGRP00000037047.1"/>
    <property type="gene ID" value="ENSSGRG00000020439.1"/>
</dbReference>
<reference evidence="8" key="2">
    <citation type="submission" date="2025-09" db="UniProtKB">
        <authorList>
            <consortium name="Ensembl"/>
        </authorList>
    </citation>
    <scope>IDENTIFICATION</scope>
</reference>
<dbReference type="PROSITE" id="PS50279">
    <property type="entry name" value="BPTI_KUNITZ_2"/>
    <property type="match status" value="2"/>
</dbReference>
<dbReference type="CDD" id="cd00109">
    <property type="entry name" value="Kunitz-type"/>
    <property type="match status" value="1"/>
</dbReference>
<accession>A0A672MEL0</accession>
<keyword evidence="5" id="KW-1133">Transmembrane helix</keyword>
<feature type="domain" description="BPTI/Kunitz inhibitor" evidence="7">
    <location>
        <begin position="101"/>
        <end position="151"/>
    </location>
</feature>
<evidence type="ECO:0000256" key="3">
    <source>
        <dbReference type="ARBA" id="ARBA00023157"/>
    </source>
</evidence>
<dbReference type="Pfam" id="PF00014">
    <property type="entry name" value="Kunitz_BPTI"/>
    <property type="match status" value="2"/>
</dbReference>
<name>A0A672MEL0_SINGR</name>
<dbReference type="InParanoid" id="A0A672MEL0"/>
<feature type="signal peptide" evidence="6">
    <location>
        <begin position="1"/>
        <end position="25"/>
    </location>
</feature>
<dbReference type="Proteomes" id="UP000472262">
    <property type="component" value="Unassembled WGS sequence"/>
</dbReference>
<dbReference type="GO" id="GO:0004867">
    <property type="term" value="F:serine-type endopeptidase inhibitor activity"/>
    <property type="evidence" value="ECO:0007669"/>
    <property type="project" value="UniProtKB-KW"/>
</dbReference>
<evidence type="ECO:0000256" key="5">
    <source>
        <dbReference type="SAM" id="Phobius"/>
    </source>
</evidence>
<dbReference type="AlphaFoldDB" id="A0A672MEL0"/>
<dbReference type="PANTHER" id="PTHR10083">
    <property type="entry name" value="KUNITZ-TYPE PROTEASE INHIBITOR-RELATED"/>
    <property type="match status" value="1"/>
</dbReference>
<keyword evidence="5" id="KW-0472">Membrane</keyword>
<dbReference type="PRINTS" id="PR00759">
    <property type="entry name" value="BASICPTASE"/>
</dbReference>
<keyword evidence="5" id="KW-0812">Transmembrane</keyword>